<keyword evidence="10 13" id="KW-0443">Lipid metabolism</keyword>
<dbReference type="PROSITE" id="PS50980">
    <property type="entry name" value="COA_CT_NTER"/>
    <property type="match status" value="1"/>
</dbReference>
<keyword evidence="13" id="KW-0963">Cytoplasm</keyword>
<dbReference type="Proteomes" id="UP000593765">
    <property type="component" value="Chromosome"/>
</dbReference>
<comment type="subcellular location">
    <subcellularLocation>
        <location evidence="1 13">Cytoplasm</location>
    </subcellularLocation>
</comment>
<dbReference type="GO" id="GO:0008270">
    <property type="term" value="F:zinc ion binding"/>
    <property type="evidence" value="ECO:0007669"/>
    <property type="project" value="UniProtKB-UniRule"/>
</dbReference>
<dbReference type="UniPathway" id="UPA00655">
    <property type="reaction ID" value="UER00711"/>
</dbReference>
<dbReference type="GO" id="GO:0006633">
    <property type="term" value="P:fatty acid biosynthetic process"/>
    <property type="evidence" value="ECO:0007669"/>
    <property type="project" value="UniProtKB-KW"/>
</dbReference>
<accession>A0A7M2X3U4</accession>
<dbReference type="InterPro" id="IPR041010">
    <property type="entry name" value="Znf-ACC"/>
</dbReference>
<dbReference type="InterPro" id="IPR011762">
    <property type="entry name" value="COA_CT_N"/>
</dbReference>
<dbReference type="Pfam" id="PF01039">
    <property type="entry name" value="Carboxyl_trans"/>
    <property type="match status" value="1"/>
</dbReference>
<dbReference type="EC" id="2.1.3.15" evidence="13"/>
<organism evidence="15 16">
    <name type="scientific">Humisphaera borealis</name>
    <dbReference type="NCBI Taxonomy" id="2807512"/>
    <lineage>
        <taxon>Bacteria</taxon>
        <taxon>Pseudomonadati</taxon>
        <taxon>Planctomycetota</taxon>
        <taxon>Phycisphaerae</taxon>
        <taxon>Tepidisphaerales</taxon>
        <taxon>Tepidisphaeraceae</taxon>
        <taxon>Humisphaera</taxon>
    </lineage>
</organism>
<keyword evidence="5 13" id="KW-0547">Nucleotide-binding</keyword>
<evidence type="ECO:0000256" key="11">
    <source>
        <dbReference type="ARBA" id="ARBA00023160"/>
    </source>
</evidence>
<dbReference type="PRINTS" id="PR01070">
    <property type="entry name" value="ACCCTRFRASEB"/>
</dbReference>
<evidence type="ECO:0000313" key="16">
    <source>
        <dbReference type="Proteomes" id="UP000593765"/>
    </source>
</evidence>
<keyword evidence="6 13" id="KW-0863">Zinc-finger</keyword>
<keyword evidence="7 13" id="KW-0276">Fatty acid metabolism</keyword>
<dbReference type="HAMAP" id="MF_01395">
    <property type="entry name" value="AcetylCoA_CT_beta"/>
    <property type="match status" value="1"/>
</dbReference>
<dbReference type="Pfam" id="PF17848">
    <property type="entry name" value="Zn_ribbon_ACC"/>
    <property type="match status" value="1"/>
</dbReference>
<keyword evidence="4 13" id="KW-0479">Metal-binding</keyword>
<evidence type="ECO:0000256" key="10">
    <source>
        <dbReference type="ARBA" id="ARBA00023098"/>
    </source>
</evidence>
<proteinExistence type="inferred from homology"/>
<evidence type="ECO:0000256" key="7">
    <source>
        <dbReference type="ARBA" id="ARBA00022832"/>
    </source>
</evidence>
<evidence type="ECO:0000313" key="15">
    <source>
        <dbReference type="EMBL" id="QOV92334.1"/>
    </source>
</evidence>
<keyword evidence="16" id="KW-1185">Reference proteome</keyword>
<protein>
    <recommendedName>
        <fullName evidence="13">Acetyl-coenzyme A carboxylase carboxyl transferase subunit beta</fullName>
        <shortName evidence="13">ACCase subunit beta</shortName>
        <shortName evidence="13">Acetyl-CoA carboxylase carboxyltransferase subunit beta</shortName>
        <ecNumber evidence="13">2.1.3.15</ecNumber>
    </recommendedName>
</protein>
<keyword evidence="11 13" id="KW-0275">Fatty acid biosynthesis</keyword>
<feature type="binding site" evidence="13">
    <location>
        <position position="25"/>
    </location>
    <ligand>
        <name>Zn(2+)</name>
        <dbReference type="ChEBI" id="CHEBI:29105"/>
    </ligand>
</feature>
<reference evidence="15 16" key="1">
    <citation type="submission" date="2020-10" db="EMBL/GenBank/DDBJ databases">
        <title>Wide distribution of Phycisphaera-like planctomycetes from WD2101 soil group in peatlands and genome analysis of the first cultivated representative.</title>
        <authorList>
            <person name="Dedysh S.N."/>
            <person name="Beletsky A.V."/>
            <person name="Ivanova A."/>
            <person name="Kulichevskaya I.S."/>
            <person name="Suzina N.E."/>
            <person name="Philippov D.A."/>
            <person name="Rakitin A.L."/>
            <person name="Mardanov A.V."/>
            <person name="Ravin N.V."/>
        </authorList>
    </citation>
    <scope>NUCLEOTIDE SEQUENCE [LARGE SCALE GENOMIC DNA]</scope>
    <source>
        <strain evidence="15 16">M1803</strain>
    </source>
</reference>
<evidence type="ECO:0000256" key="5">
    <source>
        <dbReference type="ARBA" id="ARBA00022741"/>
    </source>
</evidence>
<feature type="binding site" evidence="13">
    <location>
        <position position="28"/>
    </location>
    <ligand>
        <name>Zn(2+)</name>
        <dbReference type="ChEBI" id="CHEBI:29105"/>
    </ligand>
</feature>
<evidence type="ECO:0000259" key="14">
    <source>
        <dbReference type="PROSITE" id="PS50980"/>
    </source>
</evidence>
<comment type="subunit">
    <text evidence="13">Acetyl-CoA carboxylase is a heterohexamer composed of biotin carboxyl carrier protein (AccB), biotin carboxylase (AccC) and two subunits each of ACCase subunit alpha (AccA) and ACCase subunit beta (AccD).</text>
</comment>
<dbReference type="GO" id="GO:2001295">
    <property type="term" value="P:malonyl-CoA biosynthetic process"/>
    <property type="evidence" value="ECO:0007669"/>
    <property type="project" value="UniProtKB-UniRule"/>
</dbReference>
<comment type="catalytic activity">
    <reaction evidence="13">
        <text>N(6)-carboxybiotinyl-L-lysyl-[protein] + acetyl-CoA = N(6)-biotinyl-L-lysyl-[protein] + malonyl-CoA</text>
        <dbReference type="Rhea" id="RHEA:54728"/>
        <dbReference type="Rhea" id="RHEA-COMP:10505"/>
        <dbReference type="Rhea" id="RHEA-COMP:10506"/>
        <dbReference type="ChEBI" id="CHEBI:57288"/>
        <dbReference type="ChEBI" id="CHEBI:57384"/>
        <dbReference type="ChEBI" id="CHEBI:83144"/>
        <dbReference type="ChEBI" id="CHEBI:83145"/>
        <dbReference type="EC" id="2.1.3.15"/>
    </reaction>
</comment>
<evidence type="ECO:0000256" key="4">
    <source>
        <dbReference type="ARBA" id="ARBA00022723"/>
    </source>
</evidence>
<dbReference type="PANTHER" id="PTHR42995:SF5">
    <property type="entry name" value="ACETYL-COENZYME A CARBOXYLASE CARBOXYL TRANSFERASE SUBUNIT BETA, CHLOROPLASTIC"/>
    <property type="match status" value="1"/>
</dbReference>
<dbReference type="GO" id="GO:0009317">
    <property type="term" value="C:acetyl-CoA carboxylase complex"/>
    <property type="evidence" value="ECO:0007669"/>
    <property type="project" value="InterPro"/>
</dbReference>
<comment type="similarity">
    <text evidence="13">Belongs to the AccD/PCCB family.</text>
</comment>
<feature type="binding site" evidence="13">
    <location>
        <position position="44"/>
    </location>
    <ligand>
        <name>Zn(2+)</name>
        <dbReference type="ChEBI" id="CHEBI:29105"/>
    </ligand>
</feature>
<keyword evidence="15" id="KW-0436">Ligase</keyword>
<keyword evidence="2 13" id="KW-0444">Lipid biosynthesis</keyword>
<dbReference type="PANTHER" id="PTHR42995">
    <property type="entry name" value="ACETYL-COENZYME A CARBOXYLASE CARBOXYL TRANSFERASE SUBUNIT BETA, CHLOROPLASTIC"/>
    <property type="match status" value="1"/>
</dbReference>
<comment type="pathway">
    <text evidence="13">Lipid metabolism; malonyl-CoA biosynthesis; malonyl-CoA from acetyl-CoA: step 1/1.</text>
</comment>
<sequence length="281" mass="30993">MKLHQEANAPKPEREGIPEGLWLRCPECGDMLFRKVVEEALNVCPGCQYHFRISASVRVEQLCDPGTFEARYTNVQPVDPIGFTDKKTYADRLKDEQRKTGNSDAVICGRGFIKGRPIMLAVMDPTFMMGSMGSVVGEKITRTIEDAIAEKLPVLVVSCSGGARMQESTLSLMQMAKTSAALARLDDAKLPFISLLADPTTGGVTASFAMLGDFIIAEPKALIGFAGPRTIWNTIKVELPEGFQRSEFLKEHGFVDFVVHRKDLRSEIARLVDYTGTSDEQ</sequence>
<keyword evidence="3 13" id="KW-0808">Transferase</keyword>
<feature type="binding site" evidence="13">
    <location>
        <position position="47"/>
    </location>
    <ligand>
        <name>Zn(2+)</name>
        <dbReference type="ChEBI" id="CHEBI:29105"/>
    </ligand>
</feature>
<dbReference type="SUPFAM" id="SSF52096">
    <property type="entry name" value="ClpP/crotonase"/>
    <property type="match status" value="1"/>
</dbReference>
<comment type="cofactor">
    <cofactor evidence="13">
        <name>Zn(2+)</name>
        <dbReference type="ChEBI" id="CHEBI:29105"/>
    </cofactor>
    <text evidence="13">Binds 1 zinc ion per subunit.</text>
</comment>
<evidence type="ECO:0000256" key="12">
    <source>
        <dbReference type="ARBA" id="ARBA00025280"/>
    </source>
</evidence>
<dbReference type="InterPro" id="IPR034733">
    <property type="entry name" value="AcCoA_carboxyl_beta"/>
</dbReference>
<evidence type="ECO:0000256" key="13">
    <source>
        <dbReference type="HAMAP-Rule" id="MF_01395"/>
    </source>
</evidence>
<dbReference type="InterPro" id="IPR000438">
    <property type="entry name" value="Acetyl_CoA_COase_Trfase_b_su"/>
</dbReference>
<evidence type="ECO:0000256" key="1">
    <source>
        <dbReference type="ARBA" id="ARBA00004496"/>
    </source>
</evidence>
<dbReference type="KEGG" id="hbs:IPV69_04360"/>
<dbReference type="Gene3D" id="3.90.226.10">
    <property type="entry name" value="2-enoyl-CoA Hydratase, Chain A, domain 1"/>
    <property type="match status" value="1"/>
</dbReference>
<evidence type="ECO:0000256" key="6">
    <source>
        <dbReference type="ARBA" id="ARBA00022771"/>
    </source>
</evidence>
<dbReference type="EMBL" id="CP063458">
    <property type="protein sequence ID" value="QOV92334.1"/>
    <property type="molecule type" value="Genomic_DNA"/>
</dbReference>
<gene>
    <name evidence="13" type="primary">accD</name>
    <name evidence="15" type="ORF">IPV69_04360</name>
</gene>
<dbReference type="AlphaFoldDB" id="A0A7M2X3U4"/>
<evidence type="ECO:0000256" key="2">
    <source>
        <dbReference type="ARBA" id="ARBA00022516"/>
    </source>
</evidence>
<evidence type="ECO:0000256" key="3">
    <source>
        <dbReference type="ARBA" id="ARBA00022679"/>
    </source>
</evidence>
<feature type="domain" description="CoA carboxyltransferase N-terminal" evidence="14">
    <location>
        <begin position="21"/>
        <end position="281"/>
    </location>
</feature>
<dbReference type="GO" id="GO:0016743">
    <property type="term" value="F:carboxyl- or carbamoyltransferase activity"/>
    <property type="evidence" value="ECO:0007669"/>
    <property type="project" value="UniProtKB-UniRule"/>
</dbReference>
<dbReference type="GO" id="GO:0003989">
    <property type="term" value="F:acetyl-CoA carboxylase activity"/>
    <property type="evidence" value="ECO:0007669"/>
    <property type="project" value="InterPro"/>
</dbReference>
<keyword evidence="8 13" id="KW-0862">Zinc</keyword>
<feature type="zinc finger region" description="C4-type" evidence="13">
    <location>
        <begin position="25"/>
        <end position="47"/>
    </location>
</feature>
<dbReference type="NCBIfam" id="TIGR00515">
    <property type="entry name" value="accD"/>
    <property type="match status" value="1"/>
</dbReference>
<dbReference type="GO" id="GO:0005524">
    <property type="term" value="F:ATP binding"/>
    <property type="evidence" value="ECO:0007669"/>
    <property type="project" value="UniProtKB-KW"/>
</dbReference>
<evidence type="ECO:0000256" key="9">
    <source>
        <dbReference type="ARBA" id="ARBA00022840"/>
    </source>
</evidence>
<dbReference type="InterPro" id="IPR029045">
    <property type="entry name" value="ClpP/crotonase-like_dom_sf"/>
</dbReference>
<comment type="function">
    <text evidence="12 13">Component of the acetyl coenzyme A carboxylase (ACC) complex. Biotin carboxylase (BC) catalyzes the carboxylation of biotin on its carrier protein (BCCP) and then the CO(2) group is transferred by the transcarboxylase to acetyl-CoA to form malonyl-CoA.</text>
</comment>
<evidence type="ECO:0000256" key="8">
    <source>
        <dbReference type="ARBA" id="ARBA00022833"/>
    </source>
</evidence>
<keyword evidence="9 13" id="KW-0067">ATP-binding</keyword>
<name>A0A7M2X3U4_9BACT</name>